<feature type="region of interest" description="Disordered" evidence="1">
    <location>
        <begin position="186"/>
        <end position="207"/>
    </location>
</feature>
<name>A0A9P5TW57_9AGAR</name>
<evidence type="ECO:0000313" key="3">
    <source>
        <dbReference type="Proteomes" id="UP000772434"/>
    </source>
</evidence>
<dbReference type="OrthoDB" id="3027237at2759"/>
<comment type="caution">
    <text evidence="2">The sequence shown here is derived from an EMBL/GenBank/DDBJ whole genome shotgun (WGS) entry which is preliminary data.</text>
</comment>
<feature type="compositionally biased region" description="Basic and acidic residues" evidence="1">
    <location>
        <begin position="68"/>
        <end position="79"/>
    </location>
</feature>
<dbReference type="Proteomes" id="UP000772434">
    <property type="component" value="Unassembled WGS sequence"/>
</dbReference>
<feature type="compositionally biased region" description="Basic and acidic residues" evidence="1">
    <location>
        <begin position="186"/>
        <end position="196"/>
    </location>
</feature>
<gene>
    <name evidence="2" type="ORF">BDP27DRAFT_1375334</name>
</gene>
<protein>
    <submittedName>
        <fullName evidence="2">Uncharacterized protein</fullName>
    </submittedName>
</protein>
<sequence>MSEKIFGRAMGMTKKEMVEQKKYAAQYGLDKSDEDVSDKLDEEQEENNGPPSDIDSDDSNGSKQIGSPRHDSDNPEEDTKTAWEEFIEEVNEFSIPLRSHTKGLSFGDFLLALAERMDTHLSLLSHISYLPSYKPKAQTTDIMLEGEADWIVLIQDAWKQSKNKCAKKAWSIQIFDKSAGKTVKVKEKESAPKKDLTSAAEGGSSTVPHSDAELLVLLQKENHCNACQCACYVLANGDHYRYNDADMDIWVMLLACRKATVSDPPTEIINKMGEKAGRVKWNIANAPLAPVAGPPSTPMAASMLRYNRWPQQLASLHSLCHEPPNFPAKRWTVSVHQCLLKFVAGTLDSVHIQVQELLRKSDASLSNRKRSGKNN</sequence>
<feature type="compositionally biased region" description="Acidic residues" evidence="1">
    <location>
        <begin position="32"/>
        <end position="46"/>
    </location>
</feature>
<feature type="region of interest" description="Disordered" evidence="1">
    <location>
        <begin position="26"/>
        <end position="79"/>
    </location>
</feature>
<proteinExistence type="predicted"/>
<dbReference type="EMBL" id="JADNRY010000676">
    <property type="protein sequence ID" value="KAF9030156.1"/>
    <property type="molecule type" value="Genomic_DNA"/>
</dbReference>
<reference evidence="2" key="1">
    <citation type="submission" date="2020-11" db="EMBL/GenBank/DDBJ databases">
        <authorList>
            <consortium name="DOE Joint Genome Institute"/>
            <person name="Ahrendt S."/>
            <person name="Riley R."/>
            <person name="Andreopoulos W."/>
            <person name="Labutti K."/>
            <person name="Pangilinan J."/>
            <person name="Ruiz-Duenas F.J."/>
            <person name="Barrasa J.M."/>
            <person name="Sanchez-Garcia M."/>
            <person name="Camarero S."/>
            <person name="Miyauchi S."/>
            <person name="Serrano A."/>
            <person name="Linde D."/>
            <person name="Babiker R."/>
            <person name="Drula E."/>
            <person name="Ayuso-Fernandez I."/>
            <person name="Pacheco R."/>
            <person name="Padilla G."/>
            <person name="Ferreira P."/>
            <person name="Barriuso J."/>
            <person name="Kellner H."/>
            <person name="Castanera R."/>
            <person name="Alfaro M."/>
            <person name="Ramirez L."/>
            <person name="Pisabarro A.G."/>
            <person name="Kuo A."/>
            <person name="Tritt A."/>
            <person name="Lipzen A."/>
            <person name="He G."/>
            <person name="Yan M."/>
            <person name="Ng V."/>
            <person name="Cullen D."/>
            <person name="Martin F."/>
            <person name="Rosso M.-N."/>
            <person name="Henrissat B."/>
            <person name="Hibbett D."/>
            <person name="Martinez A.T."/>
            <person name="Grigoriev I.V."/>
        </authorList>
    </citation>
    <scope>NUCLEOTIDE SEQUENCE</scope>
    <source>
        <strain evidence="2">AH 40177</strain>
    </source>
</reference>
<evidence type="ECO:0000313" key="2">
    <source>
        <dbReference type="EMBL" id="KAF9030156.1"/>
    </source>
</evidence>
<accession>A0A9P5TW57</accession>
<organism evidence="2 3">
    <name type="scientific">Rhodocollybia butyracea</name>
    <dbReference type="NCBI Taxonomy" id="206335"/>
    <lineage>
        <taxon>Eukaryota</taxon>
        <taxon>Fungi</taxon>
        <taxon>Dikarya</taxon>
        <taxon>Basidiomycota</taxon>
        <taxon>Agaricomycotina</taxon>
        <taxon>Agaricomycetes</taxon>
        <taxon>Agaricomycetidae</taxon>
        <taxon>Agaricales</taxon>
        <taxon>Marasmiineae</taxon>
        <taxon>Omphalotaceae</taxon>
        <taxon>Rhodocollybia</taxon>
    </lineage>
</organism>
<dbReference type="AlphaFoldDB" id="A0A9P5TW57"/>
<evidence type="ECO:0000256" key="1">
    <source>
        <dbReference type="SAM" id="MobiDB-lite"/>
    </source>
</evidence>
<keyword evidence="3" id="KW-1185">Reference proteome</keyword>